<evidence type="ECO:0000259" key="2">
    <source>
        <dbReference type="PROSITE" id="PS50206"/>
    </source>
</evidence>
<gene>
    <name evidence="3" type="ORF">FYJ44_03015</name>
</gene>
<dbReference type="Pfam" id="PF00581">
    <property type="entry name" value="Rhodanese"/>
    <property type="match status" value="1"/>
</dbReference>
<name>A0A6L5XIT0_9BACT</name>
<evidence type="ECO:0000256" key="1">
    <source>
        <dbReference type="SAM" id="SignalP"/>
    </source>
</evidence>
<dbReference type="RefSeq" id="WP_154509026.1">
    <property type="nucleotide sequence ID" value="NZ_VUMH01000002.1"/>
</dbReference>
<feature type="chain" id="PRO_5027080800" evidence="1">
    <location>
        <begin position="27"/>
        <end position="138"/>
    </location>
</feature>
<dbReference type="SMART" id="SM00450">
    <property type="entry name" value="RHOD"/>
    <property type="match status" value="1"/>
</dbReference>
<dbReference type="InterPro" id="IPR036873">
    <property type="entry name" value="Rhodanese-like_dom_sf"/>
</dbReference>
<comment type="caution">
    <text evidence="3">The sequence shown here is derived from an EMBL/GenBank/DDBJ whole genome shotgun (WGS) entry which is preliminary data.</text>
</comment>
<organism evidence="3 4">
    <name type="scientific">Desulfovibrio porci</name>
    <dbReference type="NCBI Taxonomy" id="2605782"/>
    <lineage>
        <taxon>Bacteria</taxon>
        <taxon>Pseudomonadati</taxon>
        <taxon>Thermodesulfobacteriota</taxon>
        <taxon>Desulfovibrionia</taxon>
        <taxon>Desulfovibrionales</taxon>
        <taxon>Desulfovibrionaceae</taxon>
        <taxon>Desulfovibrio</taxon>
    </lineage>
</organism>
<feature type="domain" description="Rhodanese" evidence="2">
    <location>
        <begin position="49"/>
        <end position="138"/>
    </location>
</feature>
<keyword evidence="1" id="KW-0732">Signal</keyword>
<dbReference type="Proteomes" id="UP000477488">
    <property type="component" value="Unassembled WGS sequence"/>
</dbReference>
<dbReference type="PANTHER" id="PTHR43031:SF1">
    <property type="entry name" value="PYRIDINE NUCLEOTIDE-DISULPHIDE OXIDOREDUCTASE"/>
    <property type="match status" value="1"/>
</dbReference>
<dbReference type="InterPro" id="IPR050229">
    <property type="entry name" value="GlpE_sulfurtransferase"/>
</dbReference>
<dbReference type="Gene3D" id="3.40.250.10">
    <property type="entry name" value="Rhodanese-like domain"/>
    <property type="match status" value="1"/>
</dbReference>
<dbReference type="AlphaFoldDB" id="A0A6L5XIT0"/>
<dbReference type="PROSITE" id="PS50206">
    <property type="entry name" value="RHODANESE_3"/>
    <property type="match status" value="1"/>
</dbReference>
<reference evidence="3 4" key="1">
    <citation type="submission" date="2019-09" db="EMBL/GenBank/DDBJ databases">
        <title>In-depth cultivation of the pig gut microbiome towards novel bacterial diversity and tailored functional studies.</title>
        <authorList>
            <person name="Wylensek D."/>
            <person name="Hitch T.C.A."/>
            <person name="Clavel T."/>
        </authorList>
    </citation>
    <scope>NUCLEOTIDE SEQUENCE [LARGE SCALE GENOMIC DNA]</scope>
    <source>
        <strain evidence="3 4">PG-178-WT-4</strain>
    </source>
</reference>
<proteinExistence type="predicted"/>
<evidence type="ECO:0000313" key="3">
    <source>
        <dbReference type="EMBL" id="MSS27034.1"/>
    </source>
</evidence>
<dbReference type="SUPFAM" id="SSF52821">
    <property type="entry name" value="Rhodanese/Cell cycle control phosphatase"/>
    <property type="match status" value="1"/>
</dbReference>
<sequence length="138" mass="15096">MKNIRSAALLPLFLFAALLFSGVPAAARADLPAKGALKAQATQALIDSLDKNLVIIDVRTPGEFSQGHVPGALSLPVEELPARLEEVPMDKPVLFVCRTGRRASYAYEMIRKARPAQQALWYLDGAPEYRADGAYMFH</sequence>
<protein>
    <submittedName>
        <fullName evidence="3">Rhodanese-like domain-containing protein</fullName>
    </submittedName>
</protein>
<dbReference type="InterPro" id="IPR001307">
    <property type="entry name" value="Thiosulphate_STrfase_CS"/>
</dbReference>
<evidence type="ECO:0000313" key="4">
    <source>
        <dbReference type="Proteomes" id="UP000477488"/>
    </source>
</evidence>
<keyword evidence="4" id="KW-1185">Reference proteome</keyword>
<dbReference type="CDD" id="cd00158">
    <property type="entry name" value="RHOD"/>
    <property type="match status" value="1"/>
</dbReference>
<accession>A0A6L5XIT0</accession>
<dbReference type="EMBL" id="VUMH01000002">
    <property type="protein sequence ID" value="MSS27034.1"/>
    <property type="molecule type" value="Genomic_DNA"/>
</dbReference>
<dbReference type="InterPro" id="IPR001763">
    <property type="entry name" value="Rhodanese-like_dom"/>
</dbReference>
<dbReference type="GO" id="GO:0004792">
    <property type="term" value="F:thiosulfate-cyanide sulfurtransferase activity"/>
    <property type="evidence" value="ECO:0007669"/>
    <property type="project" value="InterPro"/>
</dbReference>
<dbReference type="PANTHER" id="PTHR43031">
    <property type="entry name" value="FAD-DEPENDENT OXIDOREDUCTASE"/>
    <property type="match status" value="1"/>
</dbReference>
<dbReference type="PROSITE" id="PS00380">
    <property type="entry name" value="RHODANESE_1"/>
    <property type="match status" value="1"/>
</dbReference>
<feature type="signal peptide" evidence="1">
    <location>
        <begin position="1"/>
        <end position="26"/>
    </location>
</feature>